<dbReference type="RefSeq" id="WP_115793091.1">
    <property type="nucleotide sequence ID" value="NZ_QSLN01000014.1"/>
</dbReference>
<reference evidence="2 3" key="1">
    <citation type="submission" date="2018-08" db="EMBL/GenBank/DDBJ databases">
        <title>Form III RuBisCO-mediated autotrophy in Thermodesulfobium bacteria.</title>
        <authorList>
            <person name="Toshchakov S.V."/>
            <person name="Kublanov I.V."/>
            <person name="Frolov E."/>
            <person name="Bonch-Osmolovskaya E.A."/>
            <person name="Tourova T.P."/>
            <person name="Chernych N.A."/>
            <person name="Lebedinsky A.V."/>
        </authorList>
    </citation>
    <scope>NUCLEOTIDE SEQUENCE [LARGE SCALE GENOMIC DNA]</scope>
    <source>
        <strain evidence="2 3">SR</strain>
    </source>
</reference>
<dbReference type="EMBL" id="QSLN01000014">
    <property type="protein sequence ID" value="RDV81835.1"/>
    <property type="molecule type" value="Genomic_DNA"/>
</dbReference>
<feature type="region of interest" description="Disordered" evidence="1">
    <location>
        <begin position="144"/>
        <end position="175"/>
    </location>
</feature>
<proteinExistence type="predicted"/>
<evidence type="ECO:0000313" key="2">
    <source>
        <dbReference type="EMBL" id="RDV81835.1"/>
    </source>
</evidence>
<accession>A0A3D8P3P1</accession>
<evidence type="ECO:0000313" key="3">
    <source>
        <dbReference type="Proteomes" id="UP000256329"/>
    </source>
</evidence>
<dbReference type="Proteomes" id="UP000256329">
    <property type="component" value="Unassembled WGS sequence"/>
</dbReference>
<organism evidence="2 3">
    <name type="scientific">Ammonifex thiophilus</name>
    <dbReference type="NCBI Taxonomy" id="444093"/>
    <lineage>
        <taxon>Bacteria</taxon>
        <taxon>Bacillati</taxon>
        <taxon>Bacillota</taxon>
        <taxon>Clostridia</taxon>
        <taxon>Thermoanaerobacterales</taxon>
        <taxon>Thermoanaerobacteraceae</taxon>
        <taxon>Ammonifex</taxon>
    </lineage>
</organism>
<dbReference type="AlphaFoldDB" id="A0A3D8P3P1"/>
<name>A0A3D8P3P1_9THEO</name>
<keyword evidence="3" id="KW-1185">Reference proteome</keyword>
<evidence type="ECO:0000256" key="1">
    <source>
        <dbReference type="SAM" id="MobiDB-lite"/>
    </source>
</evidence>
<sequence length="175" mass="19704">MARREVCIACGNTGDFPHRVKVGSAELVLCGRCFSEAQDFLALSETDPPVIAVAKLLALRNPRKRPRAVERMRAAGVEVPWKGNEGQVEFFHALVRKRRKEVEAEARRRKAEAGALNHKYAWLEEIEEFLEKEVENRGMEWEIDDWGADGQKPVCGQSRDLSLGEDLPRGHAGRA</sequence>
<comment type="caution">
    <text evidence="2">The sequence shown here is derived from an EMBL/GenBank/DDBJ whole genome shotgun (WGS) entry which is preliminary data.</text>
</comment>
<gene>
    <name evidence="2" type="ORF">DXX99_08650</name>
</gene>
<protein>
    <submittedName>
        <fullName evidence="2">Uncharacterized protein</fullName>
    </submittedName>
</protein>